<name>A0ABX5S120_9BURK</name>
<sequence>MVEKLKVNAQPGKKLTCFCRDCHRETKHEIITEATLSGTYYDGGFSTDWMTKHQIARCLGCETFSFRKEAGTEHDNVQIGENEWEYQPIVDVYPNPREGRQPLADVGLLQDKIQRIYEESLQALNDTQPVLCGIGIRALIETVCKDKKAIGSDLYNKINSLVGLGVLTQDGADILHKLRTLGNDAAHEVKPHSLQELGLAFDVVDHLLLGVYILPEHAKKTFK</sequence>
<gene>
    <name evidence="2" type="ORF">EYF70_26430</name>
</gene>
<keyword evidence="3" id="KW-1185">Reference proteome</keyword>
<feature type="domain" description="DUF4145" evidence="1">
    <location>
        <begin position="119"/>
        <end position="204"/>
    </location>
</feature>
<dbReference type="Pfam" id="PF13643">
    <property type="entry name" value="DUF4145"/>
    <property type="match status" value="1"/>
</dbReference>
<proteinExistence type="predicted"/>
<dbReference type="Proteomes" id="UP000292307">
    <property type="component" value="Chromosome"/>
</dbReference>
<dbReference type="InterPro" id="IPR025285">
    <property type="entry name" value="DUF4145"/>
</dbReference>
<accession>A0ABX5S120</accession>
<evidence type="ECO:0000313" key="2">
    <source>
        <dbReference type="EMBL" id="QBI03956.1"/>
    </source>
</evidence>
<organism evidence="2 3">
    <name type="scientific">Pseudoduganella albidiflava</name>
    <dbReference type="NCBI Taxonomy" id="321983"/>
    <lineage>
        <taxon>Bacteria</taxon>
        <taxon>Pseudomonadati</taxon>
        <taxon>Pseudomonadota</taxon>
        <taxon>Betaproteobacteria</taxon>
        <taxon>Burkholderiales</taxon>
        <taxon>Oxalobacteraceae</taxon>
        <taxon>Telluria group</taxon>
        <taxon>Pseudoduganella</taxon>
    </lineage>
</organism>
<dbReference type="EMBL" id="CP036401">
    <property type="protein sequence ID" value="QBI03956.1"/>
    <property type="molecule type" value="Genomic_DNA"/>
</dbReference>
<protein>
    <submittedName>
        <fullName evidence="2">DUF4145 domain-containing protein</fullName>
    </submittedName>
</protein>
<evidence type="ECO:0000313" key="3">
    <source>
        <dbReference type="Proteomes" id="UP000292307"/>
    </source>
</evidence>
<reference evidence="2 3" key="1">
    <citation type="submission" date="2019-02" db="EMBL/GenBank/DDBJ databases">
        <title>Draft Genome Sequences of Six Type Strains of the Genus Massilia.</title>
        <authorList>
            <person name="Miess H."/>
            <person name="Frediansyhah A."/>
            <person name="Gross H."/>
        </authorList>
    </citation>
    <scope>NUCLEOTIDE SEQUENCE [LARGE SCALE GENOMIC DNA]</scope>
    <source>
        <strain evidence="2 3">DSM 17472</strain>
    </source>
</reference>
<evidence type="ECO:0000259" key="1">
    <source>
        <dbReference type="Pfam" id="PF13643"/>
    </source>
</evidence>
<dbReference type="RefSeq" id="WP_131148046.1">
    <property type="nucleotide sequence ID" value="NZ_BMWV01000001.1"/>
</dbReference>